<reference evidence="2 3" key="1">
    <citation type="submission" date="2019-04" db="EMBL/GenBank/DDBJ databases">
        <title>Streptomyces oryziradicis sp. nov., a novel actinomycete isolated from rhizosphere soil of rice (Oryza sativa L.).</title>
        <authorList>
            <person name="Li C."/>
        </authorList>
    </citation>
    <scope>NUCLEOTIDE SEQUENCE [LARGE SCALE GENOMIC DNA]</scope>
    <source>
        <strain evidence="2 3">NEAU-C40</strain>
    </source>
</reference>
<accession>A0A4U0RKW3</accession>
<name>A0A4U0RKW3_9ACTN</name>
<keyword evidence="3" id="KW-1185">Reference proteome</keyword>
<dbReference type="OrthoDB" id="15077at2"/>
<evidence type="ECO:0000313" key="3">
    <source>
        <dbReference type="Proteomes" id="UP000305778"/>
    </source>
</evidence>
<evidence type="ECO:0000313" key="2">
    <source>
        <dbReference type="EMBL" id="TJZ95642.1"/>
    </source>
</evidence>
<dbReference type="PANTHER" id="PTHR35908:SF1">
    <property type="entry name" value="CONSERVED PROTEIN"/>
    <property type="match status" value="1"/>
</dbReference>
<protein>
    <submittedName>
        <fullName evidence="2">VOC family protein</fullName>
    </submittedName>
</protein>
<dbReference type="InterPro" id="IPR041581">
    <property type="entry name" value="Glyoxalase_6"/>
</dbReference>
<evidence type="ECO:0000259" key="1">
    <source>
        <dbReference type="Pfam" id="PF18029"/>
    </source>
</evidence>
<dbReference type="InterPro" id="IPR029068">
    <property type="entry name" value="Glyas_Bleomycin-R_OHBP_Dase"/>
</dbReference>
<comment type="caution">
    <text evidence="2">The sequence shown here is derived from an EMBL/GenBank/DDBJ whole genome shotgun (WGS) entry which is preliminary data.</text>
</comment>
<dbReference type="Pfam" id="PF18029">
    <property type="entry name" value="Glyoxalase_6"/>
    <property type="match status" value="1"/>
</dbReference>
<dbReference type="EMBL" id="SUMC01000180">
    <property type="protein sequence ID" value="TJZ95642.1"/>
    <property type="molecule type" value="Genomic_DNA"/>
</dbReference>
<dbReference type="PANTHER" id="PTHR35908">
    <property type="entry name" value="HYPOTHETICAL FUSION PROTEIN"/>
    <property type="match status" value="1"/>
</dbReference>
<sequence>MTNRLFALTFDCADAAVLGAFWAQALGRELDPGAGKAFASIGLHEAGPSAPGWCFAQVPEGKSAKNRMHPDLMTADLEAEVERLIGLGASRKGDVEMGSMRWTTLADPEGNEFDVIAAAA</sequence>
<proteinExistence type="predicted"/>
<organism evidence="2 3">
    <name type="scientific">Actinacidiphila oryziradicis</name>
    <dbReference type="NCBI Taxonomy" id="2571141"/>
    <lineage>
        <taxon>Bacteria</taxon>
        <taxon>Bacillati</taxon>
        <taxon>Actinomycetota</taxon>
        <taxon>Actinomycetes</taxon>
        <taxon>Kitasatosporales</taxon>
        <taxon>Streptomycetaceae</taxon>
        <taxon>Actinacidiphila</taxon>
    </lineage>
</organism>
<gene>
    <name evidence="2" type="ORF">FCI23_52055</name>
</gene>
<dbReference type="SUPFAM" id="SSF54593">
    <property type="entry name" value="Glyoxalase/Bleomycin resistance protein/Dihydroxybiphenyl dioxygenase"/>
    <property type="match status" value="1"/>
</dbReference>
<dbReference type="Gene3D" id="3.10.180.10">
    <property type="entry name" value="2,3-Dihydroxybiphenyl 1,2-Dioxygenase, domain 1"/>
    <property type="match status" value="1"/>
</dbReference>
<dbReference type="Proteomes" id="UP000305778">
    <property type="component" value="Unassembled WGS sequence"/>
</dbReference>
<feature type="domain" description="Glyoxalase-like" evidence="1">
    <location>
        <begin position="8"/>
        <end position="116"/>
    </location>
</feature>
<dbReference type="AlphaFoldDB" id="A0A4U0RKW3"/>
<dbReference type="RefSeq" id="WP_136730941.1">
    <property type="nucleotide sequence ID" value="NZ_SUMC01000180.1"/>
</dbReference>